<evidence type="ECO:0000256" key="5">
    <source>
        <dbReference type="ARBA" id="ARBA00022679"/>
    </source>
</evidence>
<comment type="subunit">
    <text evidence="11">Monomer.</text>
</comment>
<feature type="binding site" evidence="11">
    <location>
        <position position="59"/>
    </location>
    <ligand>
        <name>substrate</name>
    </ligand>
</feature>
<evidence type="ECO:0000256" key="1">
    <source>
        <dbReference type="ARBA" id="ARBA00004842"/>
    </source>
</evidence>
<dbReference type="PROSITE" id="PS01128">
    <property type="entry name" value="SHIKIMATE_KINASE"/>
    <property type="match status" value="1"/>
</dbReference>
<dbReference type="InterPro" id="IPR031322">
    <property type="entry name" value="Shikimate/glucono_kinase"/>
</dbReference>
<evidence type="ECO:0000256" key="11">
    <source>
        <dbReference type="HAMAP-Rule" id="MF_00109"/>
    </source>
</evidence>
<organism evidence="12 13">
    <name type="scientific">Sinobacterium norvegicum</name>
    <dbReference type="NCBI Taxonomy" id="1641715"/>
    <lineage>
        <taxon>Bacteria</taxon>
        <taxon>Pseudomonadati</taxon>
        <taxon>Pseudomonadota</taxon>
        <taxon>Gammaproteobacteria</taxon>
        <taxon>Cellvibrionales</taxon>
        <taxon>Spongiibacteraceae</taxon>
        <taxon>Sinobacterium</taxon>
    </lineage>
</organism>
<keyword evidence="13" id="KW-1185">Reference proteome</keyword>
<evidence type="ECO:0000256" key="7">
    <source>
        <dbReference type="ARBA" id="ARBA00022777"/>
    </source>
</evidence>
<comment type="subcellular location">
    <subcellularLocation>
        <location evidence="11">Cytoplasm</location>
    </subcellularLocation>
</comment>
<feature type="binding site" evidence="11">
    <location>
        <begin position="13"/>
        <end position="18"/>
    </location>
    <ligand>
        <name>ATP</name>
        <dbReference type="ChEBI" id="CHEBI:30616"/>
    </ligand>
</feature>
<keyword evidence="11" id="KW-0963">Cytoplasm</keyword>
<keyword evidence="6 11" id="KW-0547">Nucleotide-binding</keyword>
<feature type="binding site" evidence="11">
    <location>
        <position position="119"/>
    </location>
    <ligand>
        <name>ATP</name>
        <dbReference type="ChEBI" id="CHEBI:30616"/>
    </ligand>
</feature>
<keyword evidence="4 11" id="KW-0028">Amino-acid biosynthesis</keyword>
<name>A0ABN8EHG4_9GAMM</name>
<evidence type="ECO:0000256" key="2">
    <source>
        <dbReference type="ARBA" id="ARBA00006997"/>
    </source>
</evidence>
<evidence type="ECO:0000256" key="8">
    <source>
        <dbReference type="ARBA" id="ARBA00022840"/>
    </source>
</evidence>
<dbReference type="PANTHER" id="PTHR21087:SF16">
    <property type="entry name" value="SHIKIMATE KINASE 1, CHLOROPLASTIC"/>
    <property type="match status" value="1"/>
</dbReference>
<evidence type="ECO:0000256" key="9">
    <source>
        <dbReference type="ARBA" id="ARBA00023141"/>
    </source>
</evidence>
<evidence type="ECO:0000313" key="12">
    <source>
        <dbReference type="EMBL" id="CAH0991878.1"/>
    </source>
</evidence>
<comment type="catalytic activity">
    <reaction evidence="10 11">
        <text>shikimate + ATP = 3-phosphoshikimate + ADP + H(+)</text>
        <dbReference type="Rhea" id="RHEA:13121"/>
        <dbReference type="ChEBI" id="CHEBI:15378"/>
        <dbReference type="ChEBI" id="CHEBI:30616"/>
        <dbReference type="ChEBI" id="CHEBI:36208"/>
        <dbReference type="ChEBI" id="CHEBI:145989"/>
        <dbReference type="ChEBI" id="CHEBI:456216"/>
        <dbReference type="EC" id="2.7.1.71"/>
    </reaction>
</comment>
<keyword evidence="5 11" id="KW-0808">Transferase</keyword>
<dbReference type="GO" id="GO:0004765">
    <property type="term" value="F:shikimate kinase activity"/>
    <property type="evidence" value="ECO:0007669"/>
    <property type="project" value="UniProtKB-EC"/>
</dbReference>
<proteinExistence type="inferred from homology"/>
<evidence type="ECO:0000313" key="13">
    <source>
        <dbReference type="Proteomes" id="UP000838100"/>
    </source>
</evidence>
<protein>
    <recommendedName>
        <fullName evidence="3 11">Shikimate kinase</fullName>
        <shortName evidence="11">SK</shortName>
        <ecNumber evidence="3 11">2.7.1.71</ecNumber>
    </recommendedName>
</protein>
<reference evidence="12" key="1">
    <citation type="submission" date="2021-12" db="EMBL/GenBank/DDBJ databases">
        <authorList>
            <person name="Rodrigo-Torres L."/>
            <person name="Arahal R. D."/>
            <person name="Lucena T."/>
        </authorList>
    </citation>
    <scope>NUCLEOTIDE SEQUENCE</scope>
    <source>
        <strain evidence="12">CECT 8267</strain>
    </source>
</reference>
<dbReference type="EMBL" id="CAKLPX010000002">
    <property type="protein sequence ID" value="CAH0991878.1"/>
    <property type="molecule type" value="Genomic_DNA"/>
</dbReference>
<keyword evidence="9 11" id="KW-0057">Aromatic amino acid biosynthesis</keyword>
<evidence type="ECO:0000256" key="6">
    <source>
        <dbReference type="ARBA" id="ARBA00022741"/>
    </source>
</evidence>
<feature type="binding site" evidence="11">
    <location>
        <position position="35"/>
    </location>
    <ligand>
        <name>substrate</name>
    </ligand>
</feature>
<dbReference type="Proteomes" id="UP000838100">
    <property type="component" value="Unassembled WGS sequence"/>
</dbReference>
<comment type="cofactor">
    <cofactor evidence="11">
        <name>Mg(2+)</name>
        <dbReference type="ChEBI" id="CHEBI:18420"/>
    </cofactor>
    <text evidence="11">Binds 1 Mg(2+) ion per subunit.</text>
</comment>
<comment type="similarity">
    <text evidence="2 11">Belongs to the shikimate kinase family.</text>
</comment>
<dbReference type="InterPro" id="IPR000623">
    <property type="entry name" value="Shikimate_kinase/TSH1"/>
</dbReference>
<keyword evidence="11" id="KW-0460">Magnesium</keyword>
<dbReference type="HAMAP" id="MF_00109">
    <property type="entry name" value="Shikimate_kinase"/>
    <property type="match status" value="1"/>
</dbReference>
<dbReference type="Gene3D" id="3.40.50.300">
    <property type="entry name" value="P-loop containing nucleotide triphosphate hydrolases"/>
    <property type="match status" value="1"/>
</dbReference>
<keyword evidence="11" id="KW-0479">Metal-binding</keyword>
<keyword evidence="8 11" id="KW-0067">ATP-binding</keyword>
<dbReference type="PRINTS" id="PR01100">
    <property type="entry name" value="SHIKIMTKNASE"/>
</dbReference>
<dbReference type="NCBIfam" id="NF003456">
    <property type="entry name" value="PRK05057.1"/>
    <property type="match status" value="1"/>
</dbReference>
<dbReference type="RefSeq" id="WP_237444580.1">
    <property type="nucleotide sequence ID" value="NZ_CAKLPX010000002.1"/>
</dbReference>
<keyword evidence="7 11" id="KW-0418">Kinase</keyword>
<dbReference type="SUPFAM" id="SSF52540">
    <property type="entry name" value="P-loop containing nucleoside triphosphate hydrolases"/>
    <property type="match status" value="1"/>
</dbReference>
<comment type="pathway">
    <text evidence="1 11">Metabolic intermediate biosynthesis; chorismate biosynthesis; chorismate from D-erythrose 4-phosphate and phosphoenolpyruvate: step 5/7.</text>
</comment>
<evidence type="ECO:0000256" key="10">
    <source>
        <dbReference type="ARBA" id="ARBA00048567"/>
    </source>
</evidence>
<evidence type="ECO:0000256" key="3">
    <source>
        <dbReference type="ARBA" id="ARBA00012154"/>
    </source>
</evidence>
<dbReference type="CDD" id="cd00464">
    <property type="entry name" value="SK"/>
    <property type="match status" value="1"/>
</dbReference>
<evidence type="ECO:0000256" key="4">
    <source>
        <dbReference type="ARBA" id="ARBA00022605"/>
    </source>
</evidence>
<feature type="binding site" evidence="11">
    <location>
        <position position="155"/>
    </location>
    <ligand>
        <name>ATP</name>
        <dbReference type="ChEBI" id="CHEBI:30616"/>
    </ligand>
</feature>
<comment type="caution">
    <text evidence="12">The sequence shown here is derived from an EMBL/GenBank/DDBJ whole genome shotgun (WGS) entry which is preliminary data.</text>
</comment>
<dbReference type="PANTHER" id="PTHR21087">
    <property type="entry name" value="SHIKIMATE KINASE"/>
    <property type="match status" value="1"/>
</dbReference>
<dbReference type="Pfam" id="PF01202">
    <property type="entry name" value="SKI"/>
    <property type="match status" value="1"/>
</dbReference>
<comment type="function">
    <text evidence="11">Catalyzes the specific phosphorylation of the 3-hydroxyl group of shikimic acid using ATP as a cosubstrate.</text>
</comment>
<feature type="binding site" evidence="11">
    <location>
        <position position="17"/>
    </location>
    <ligand>
        <name>Mg(2+)</name>
        <dbReference type="ChEBI" id="CHEBI:18420"/>
    </ligand>
</feature>
<gene>
    <name evidence="11 12" type="primary">aroK</name>
    <name evidence="12" type="ORF">SIN8267_01993</name>
</gene>
<dbReference type="InterPro" id="IPR023000">
    <property type="entry name" value="Shikimate_kinase_CS"/>
</dbReference>
<feature type="binding site" evidence="11">
    <location>
        <position position="81"/>
    </location>
    <ligand>
        <name>substrate</name>
    </ligand>
</feature>
<accession>A0ABN8EHG4</accession>
<dbReference type="EC" id="2.7.1.71" evidence="3 11"/>
<dbReference type="InterPro" id="IPR027417">
    <property type="entry name" value="P-loop_NTPase"/>
</dbReference>
<feature type="binding site" evidence="11">
    <location>
        <position position="138"/>
    </location>
    <ligand>
        <name>substrate</name>
    </ligand>
</feature>
<sequence>MQLKKVFLVGPMGAGKTTIGRLLAQELNLPFKDSDREIEERTGADIPWIFDVEGEEGFRNRETSALEALSQQSDMVLATGGGIVMRAENRTLLAARGIVVYLATSVEQQVLRTSKDRKRPLLQNEDPAAVLQKLLDIRDPLYRDIADYVVETDNRNPKAVAIDIAALLANK</sequence>